<comment type="caution">
    <text evidence="9">The sequence shown here is derived from an EMBL/GenBank/DDBJ whole genome shotgun (WGS) entry which is preliminary data.</text>
</comment>
<dbReference type="Pfam" id="PF00324">
    <property type="entry name" value="AA_permease"/>
    <property type="match status" value="1"/>
</dbReference>
<dbReference type="PANTHER" id="PTHR43495">
    <property type="entry name" value="GABA PERMEASE"/>
    <property type="match status" value="1"/>
</dbReference>
<keyword evidence="5" id="KW-0029">Amino-acid transport</keyword>
<dbReference type="PANTHER" id="PTHR43495:SF2">
    <property type="entry name" value="D-SERINE_D-ALANINE_GLYCINE TRANSPORTER"/>
    <property type="match status" value="1"/>
</dbReference>
<keyword evidence="2" id="KW-0813">Transport</keyword>
<reference evidence="9" key="1">
    <citation type="submission" date="2017-02" db="EMBL/GenBank/DDBJ databases">
        <title>Haemophilus influenzae in COPD genome sequencing project.</title>
        <authorList>
            <person name="Murphy T.F."/>
            <person name="Kong Y."/>
            <person name="Nadendla S."/>
            <person name="Tettelin H."/>
            <person name="Pettigrew M."/>
        </authorList>
    </citation>
    <scope>NUCLEOTIDE SEQUENCE [LARGE SCALE GENOMIC DNA]</scope>
    <source>
        <strain evidence="9">84P15H4</strain>
    </source>
</reference>
<comment type="subcellular location">
    <subcellularLocation>
        <location evidence="1">Cell membrane</location>
        <topology evidence="1">Multi-pass membrane protein</topology>
    </subcellularLocation>
</comment>
<keyword evidence="7" id="KW-0472">Membrane</keyword>
<evidence type="ECO:0000256" key="5">
    <source>
        <dbReference type="ARBA" id="ARBA00022970"/>
    </source>
</evidence>
<evidence type="ECO:0000256" key="7">
    <source>
        <dbReference type="ARBA" id="ARBA00023136"/>
    </source>
</evidence>
<dbReference type="GO" id="GO:0055085">
    <property type="term" value="P:transmembrane transport"/>
    <property type="evidence" value="ECO:0007669"/>
    <property type="project" value="InterPro"/>
</dbReference>
<keyword evidence="4" id="KW-0812">Transmembrane</keyword>
<evidence type="ECO:0000256" key="4">
    <source>
        <dbReference type="ARBA" id="ARBA00022692"/>
    </source>
</evidence>
<dbReference type="FunFam" id="1.20.1740.10:FF:000001">
    <property type="entry name" value="Amino acid permease"/>
    <property type="match status" value="1"/>
</dbReference>
<protein>
    <submittedName>
        <fullName evidence="9">Proline-specific permease ProY</fullName>
    </submittedName>
</protein>
<dbReference type="GO" id="GO:0005886">
    <property type="term" value="C:plasma membrane"/>
    <property type="evidence" value="ECO:0007669"/>
    <property type="project" value="UniProtKB-SubCell"/>
</dbReference>
<dbReference type="InterPro" id="IPR004841">
    <property type="entry name" value="AA-permease/SLC12A_dom"/>
</dbReference>
<evidence type="ECO:0000313" key="9">
    <source>
        <dbReference type="EMBL" id="PRK65412.1"/>
    </source>
</evidence>
<organism evidence="9">
    <name type="scientific">Haemophilus influenzae</name>
    <dbReference type="NCBI Taxonomy" id="727"/>
    <lineage>
        <taxon>Bacteria</taxon>
        <taxon>Pseudomonadati</taxon>
        <taxon>Pseudomonadota</taxon>
        <taxon>Gammaproteobacteria</taxon>
        <taxon>Pasteurellales</taxon>
        <taxon>Pasteurellaceae</taxon>
        <taxon>Haemophilus</taxon>
    </lineage>
</organism>
<dbReference type="RefSeq" id="WP_005692799.1">
    <property type="nucleotide sequence ID" value="NZ_AP018777.1"/>
</dbReference>
<dbReference type="GO" id="GO:0006865">
    <property type="term" value="P:amino acid transport"/>
    <property type="evidence" value="ECO:0007669"/>
    <property type="project" value="UniProtKB-KW"/>
</dbReference>
<keyword evidence="6" id="KW-1133">Transmembrane helix</keyword>
<dbReference type="Gene3D" id="1.20.1740.10">
    <property type="entry name" value="Amino acid/polyamine transporter I"/>
    <property type="match status" value="1"/>
</dbReference>
<evidence type="ECO:0000256" key="3">
    <source>
        <dbReference type="ARBA" id="ARBA00022475"/>
    </source>
</evidence>
<evidence type="ECO:0000256" key="2">
    <source>
        <dbReference type="ARBA" id="ARBA00022448"/>
    </source>
</evidence>
<feature type="domain" description="Amino acid permease/ SLC12A" evidence="8">
    <location>
        <begin position="14"/>
        <end position="455"/>
    </location>
</feature>
<evidence type="ECO:0000256" key="6">
    <source>
        <dbReference type="ARBA" id="ARBA00022989"/>
    </source>
</evidence>
<keyword evidence="3" id="KW-1003">Cell membrane</keyword>
<evidence type="ECO:0000256" key="1">
    <source>
        <dbReference type="ARBA" id="ARBA00004651"/>
    </source>
</evidence>
<dbReference type="AlphaFoldDB" id="A0A2S9S1Y4"/>
<proteinExistence type="predicted"/>
<gene>
    <name evidence="9" type="primary">proY</name>
    <name evidence="9" type="ORF">BV163_00796</name>
</gene>
<sequence length="455" mass="51290">MSDKEVKKSLTLRHIQFLALGSAIGTGLFYGSYESIKLAGSSVIFGYLIIGFIIYIIMKSLGDLILNTPTGKTFGDYASIYLGKKWGFVTGWAYALEMIIVCIADLTAFGIYMKFWYPEVDSWIWITILIFFIASINLINVRVFGELEFILTIIKVIAIGFMIVIGVILLFYTQLNKDSLEQIASINNLIKYGGFFPNGLEGFIYSLSIIAFSFGGIEIIGISAGETLDPKKSIPIAIRSVPFRIIFFYIFTIFIILTIVPWNNLDGSKSPFVIIFEYIGIPYSSDILNIVIISASISAINSDIFSASRIIYSMSKRNQAPIILSRISKQGIPWVVVLLVSFLLCFGIFLNYLFPDKIFIFIASSASVITIFVWIIILFSNMFMNNNRLSSFIGFLQKNKFILFSIFSLVFIVLFMLLNKETRWASLVGVSIILLIFIIGTKFNNIIFKENKDEC</sequence>
<dbReference type="PIRSF" id="PIRSF006060">
    <property type="entry name" value="AA_transporter"/>
    <property type="match status" value="1"/>
</dbReference>
<dbReference type="EMBL" id="MZHU01000034">
    <property type="protein sequence ID" value="PRK65412.1"/>
    <property type="molecule type" value="Genomic_DNA"/>
</dbReference>
<evidence type="ECO:0000259" key="8">
    <source>
        <dbReference type="Pfam" id="PF00324"/>
    </source>
</evidence>
<name>A0A2S9S1Y4_HAEIF</name>
<accession>A0A2S9S1Y4</accession>